<dbReference type="STRING" id="1307763.L21SP4_01471"/>
<dbReference type="RefSeq" id="WP_052882019.1">
    <property type="nucleotide sequence ID" value="NZ_CP010904.1"/>
</dbReference>
<evidence type="ECO:0000313" key="2">
    <source>
        <dbReference type="Proteomes" id="UP000035268"/>
    </source>
</evidence>
<organism evidence="1 2">
    <name type="scientific">Kiritimatiella glycovorans</name>
    <dbReference type="NCBI Taxonomy" id="1307763"/>
    <lineage>
        <taxon>Bacteria</taxon>
        <taxon>Pseudomonadati</taxon>
        <taxon>Kiritimatiellota</taxon>
        <taxon>Kiritimatiellia</taxon>
        <taxon>Kiritimatiellales</taxon>
        <taxon>Kiritimatiellaceae</taxon>
        <taxon>Kiritimatiella</taxon>
    </lineage>
</organism>
<accession>A0A0G3EH21</accession>
<dbReference type="Proteomes" id="UP000035268">
    <property type="component" value="Chromosome"/>
</dbReference>
<reference evidence="2" key="1">
    <citation type="submission" date="2015-02" db="EMBL/GenBank/DDBJ databases">
        <title>Description and complete genome sequence of the first cultured representative of the subdivision 5 of the Verrucomicrobia phylum.</title>
        <authorList>
            <person name="Spring S."/>
            <person name="Bunk B."/>
            <person name="Sproer C."/>
            <person name="Klenk H.-P."/>
        </authorList>
    </citation>
    <scope>NUCLEOTIDE SEQUENCE [LARGE SCALE GENOMIC DNA]</scope>
    <source>
        <strain evidence="2">L21-Fru-AB</strain>
    </source>
</reference>
<evidence type="ECO:0008006" key="3">
    <source>
        <dbReference type="Google" id="ProtNLM"/>
    </source>
</evidence>
<reference evidence="1 2" key="2">
    <citation type="journal article" date="2016" name="ISME J.">
        <title>Characterization of the first cultured representative of Verrucomicrobia subdivision 5 indicates the proposal of a novel phylum.</title>
        <authorList>
            <person name="Spring S."/>
            <person name="Bunk B."/>
            <person name="Sproer C."/>
            <person name="Schumann P."/>
            <person name="Rohde M."/>
            <person name="Tindall B.J."/>
            <person name="Klenk H.P."/>
        </authorList>
    </citation>
    <scope>NUCLEOTIDE SEQUENCE [LARGE SCALE GENOMIC DNA]</scope>
    <source>
        <strain evidence="1 2">L21-Fru-AB</strain>
    </source>
</reference>
<keyword evidence="2" id="KW-1185">Reference proteome</keyword>
<dbReference type="AlphaFoldDB" id="A0A0G3EH21"/>
<protein>
    <recommendedName>
        <fullName evidence="3">DUF3108 domain-containing protein</fullName>
    </recommendedName>
</protein>
<sequence>MNPIPFNQAYSLALYRPVLDGFTPPDGEHDPGRDHTLTFGIYEFMAAPKRSGTLTIRSERGANGVVVRVDYVKKAPGDYENLLHAEIHCGGEGWPDLRRWNGKSEMRGPDGRVLPLTEYAFEGRRESAEWVFKTGKSERRLPRLRPALLPWTAWAALARMNSDEAFSALHCDFIEDGEHLKHDQRLDIHRTGSMALGGKRAFLWEERELDAGTLRSPSEVRDGGRDLEVTAFCRTGEGSVPTFYWIAKREGPLFMTAGTHAWIRET</sequence>
<gene>
    <name evidence="1" type="ORF">L21SP4_01471</name>
</gene>
<proteinExistence type="predicted"/>
<name>A0A0G3EH21_9BACT</name>
<dbReference type="KEGG" id="vbl:L21SP4_01471"/>
<evidence type="ECO:0000313" key="1">
    <source>
        <dbReference type="EMBL" id="AKJ64717.1"/>
    </source>
</evidence>
<dbReference type="EMBL" id="CP010904">
    <property type="protein sequence ID" value="AKJ64717.1"/>
    <property type="molecule type" value="Genomic_DNA"/>
</dbReference>